<dbReference type="Proteomes" id="UP000515161">
    <property type="component" value="Unplaced"/>
</dbReference>
<keyword evidence="1" id="KW-0812">Transmembrane</keyword>
<dbReference type="Pfam" id="PF00078">
    <property type="entry name" value="RVT_1"/>
    <property type="match status" value="1"/>
</dbReference>
<dbReference type="InParanoid" id="A0A6P8U912"/>
<feature type="transmembrane region" description="Helical" evidence="1">
    <location>
        <begin position="6"/>
        <end position="27"/>
    </location>
</feature>
<evidence type="ECO:0000256" key="1">
    <source>
        <dbReference type="SAM" id="Phobius"/>
    </source>
</evidence>
<dbReference type="RefSeq" id="XP_034073289.1">
    <property type="nucleotide sequence ID" value="XM_034217398.1"/>
</dbReference>
<keyword evidence="1" id="KW-1133">Transmembrane helix</keyword>
<dbReference type="KEGG" id="gacu:117546960"/>
<evidence type="ECO:0000313" key="3">
    <source>
        <dbReference type="Proteomes" id="UP000515161"/>
    </source>
</evidence>
<keyword evidence="3" id="KW-1185">Reference proteome</keyword>
<gene>
    <name evidence="4" type="primary">LOC117546960</name>
</gene>
<evidence type="ECO:0000313" key="4">
    <source>
        <dbReference type="RefSeq" id="XP_034073289.1"/>
    </source>
</evidence>
<reference evidence="4" key="1">
    <citation type="submission" date="2025-08" db="UniProtKB">
        <authorList>
            <consortium name="RefSeq"/>
        </authorList>
    </citation>
    <scope>IDENTIFICATION</scope>
</reference>
<accession>A0A6P8U912</accession>
<evidence type="ECO:0000259" key="2">
    <source>
        <dbReference type="Pfam" id="PF00078"/>
    </source>
</evidence>
<dbReference type="AlphaFoldDB" id="A0A6P8U912"/>
<feature type="domain" description="Reverse transcriptase" evidence="2">
    <location>
        <begin position="8"/>
        <end position="91"/>
    </location>
</feature>
<dbReference type="PANTHER" id="PTHR33332">
    <property type="entry name" value="REVERSE TRANSCRIPTASE DOMAIN-CONTAINING PROTEIN"/>
    <property type="match status" value="1"/>
</dbReference>
<sequence length="316" mass="35582">MVHTAVAGSVLGPILFLIYLLPLGHIIRQHNINFHCYADDTQVYIKTQPNTTNTIQTLNTCLEDIRSWMTTNYLQLNSSKTEAILIGTTDQLAKAANISPSLDGQLIPLSSVVTNLGVRFDPTLSFQAHIKHITKTSFFHLKNISRLKPSLSTDDIKKLVHALVFSRLDYCNALLSGLPAKSINRLQLVQNSTARVLTGTKRSAHITPILAKLHWLPVHYRIQFKVLLLTYKALNAQSPKYLCDLIHTQTSTRSLRSSHAPLLYIPRTRLRTMGDRAFCSLAPRLWNSLPDQLRSAPSTEVFKTGLKTLFFRQAFQ</sequence>
<proteinExistence type="predicted"/>
<protein>
    <submittedName>
        <fullName evidence="4">Uncharacterized protein LOC117546960</fullName>
    </submittedName>
</protein>
<dbReference type="InterPro" id="IPR000477">
    <property type="entry name" value="RT_dom"/>
</dbReference>
<name>A0A6P8U912_GYMAC</name>
<keyword evidence="1" id="KW-0472">Membrane</keyword>
<organism evidence="3 4">
    <name type="scientific">Gymnodraco acuticeps</name>
    <name type="common">Antarctic dragonfish</name>
    <dbReference type="NCBI Taxonomy" id="8218"/>
    <lineage>
        <taxon>Eukaryota</taxon>
        <taxon>Metazoa</taxon>
        <taxon>Chordata</taxon>
        <taxon>Craniata</taxon>
        <taxon>Vertebrata</taxon>
        <taxon>Euteleostomi</taxon>
        <taxon>Actinopterygii</taxon>
        <taxon>Neopterygii</taxon>
        <taxon>Teleostei</taxon>
        <taxon>Neoteleostei</taxon>
        <taxon>Acanthomorphata</taxon>
        <taxon>Eupercaria</taxon>
        <taxon>Perciformes</taxon>
        <taxon>Notothenioidei</taxon>
        <taxon>Bathydraconidae</taxon>
        <taxon>Gymnodraco</taxon>
    </lineage>
</organism>
<dbReference type="GeneID" id="117546960"/>
<dbReference type="OrthoDB" id="419189at2759"/>